<evidence type="ECO:0000259" key="2">
    <source>
        <dbReference type="Pfam" id="PF01425"/>
    </source>
</evidence>
<feature type="domain" description="Amidase" evidence="2">
    <location>
        <begin position="58"/>
        <end position="454"/>
    </location>
</feature>
<dbReference type="RefSeq" id="XP_008457659.2">
    <property type="nucleotide sequence ID" value="XM_008459437.3"/>
</dbReference>
<dbReference type="InterPro" id="IPR023631">
    <property type="entry name" value="Amidase_dom"/>
</dbReference>
<dbReference type="Pfam" id="PF01425">
    <property type="entry name" value="Amidase"/>
    <property type="match status" value="1"/>
</dbReference>
<dbReference type="eggNOG" id="KOG1211">
    <property type="taxonomic scope" value="Eukaryota"/>
</dbReference>
<sequence length="519" mass="55821">MATQSFPIYISMLLGLLAILSLYGSGSCSFDTNFSIEEATLKDFQLAFYQNKLTSRQLVEFYLEQVRRLNPILKGIIEVNPDALNQASQADLKRKRSSLRSLSPLHGIPVLVKDNIATKDKLNTTAGSFALLGSIVPRDAGVVTKLRKAGAIIFGKASLSEWSDFRSYEPPNGWSARGGQGKNPYTMGEPCGSSSGSAISVAANMVTVSLGTETDGSILCPSTLNSVVGIKPTVGLTSRAGVVPISLRQDTVGPICRTVADAAYVLDAIAGADRYDNSTIEASKYIPRGGYGQFLRAEGLKGKRIGIVRKLYDFGHDDVFYIGAFEKVFKTLKQGGAILVDNLTIDRFDVITGSSSGERTALLAEFKISLNAYLKQLVASPIRSLSDAIEFNKKNSKLEKLREYGQELFLEAEATKGIGGAEKAALARLAKLSKEGFERLMIKNKLDAIAAPGRLISPFLAIGGFPGVSVPAGYNPQGLPFGIGFGGLKGFEPRLIEIAYGFEHLTMGRKSPSLGRHKK</sequence>
<keyword evidence="1" id="KW-0732">Signal</keyword>
<evidence type="ECO:0000313" key="4">
    <source>
        <dbReference type="RefSeq" id="XP_008457659.2"/>
    </source>
</evidence>
<dbReference type="Proteomes" id="UP001652600">
    <property type="component" value="Chromosome 11"/>
</dbReference>
<dbReference type="SUPFAM" id="SSF75304">
    <property type="entry name" value="Amidase signature (AS) enzymes"/>
    <property type="match status" value="1"/>
</dbReference>
<dbReference type="InterPro" id="IPR036928">
    <property type="entry name" value="AS_sf"/>
</dbReference>
<dbReference type="AlphaFoldDB" id="A0A1S3C7A8"/>
<keyword evidence="3" id="KW-1185">Reference proteome</keyword>
<dbReference type="PANTHER" id="PTHR42678:SF34">
    <property type="entry name" value="OS04G0183300 PROTEIN"/>
    <property type="match status" value="1"/>
</dbReference>
<dbReference type="InParanoid" id="A0A1S3C7A8"/>
<accession>A0A1S3C7A8</accession>
<feature type="chain" id="PRO_5046135575" evidence="1">
    <location>
        <begin position="29"/>
        <end position="519"/>
    </location>
</feature>
<reference evidence="4" key="1">
    <citation type="submission" date="2025-08" db="UniProtKB">
        <authorList>
            <consortium name="RefSeq"/>
        </authorList>
    </citation>
    <scope>IDENTIFICATION</scope>
    <source>
        <tissue evidence="4">Stem</tissue>
    </source>
</reference>
<evidence type="ECO:0000313" key="3">
    <source>
        <dbReference type="Proteomes" id="UP001652600"/>
    </source>
</evidence>
<feature type="signal peptide" evidence="1">
    <location>
        <begin position="1"/>
        <end position="28"/>
    </location>
</feature>
<dbReference type="PANTHER" id="PTHR42678">
    <property type="entry name" value="AMIDASE"/>
    <property type="match status" value="1"/>
</dbReference>
<name>A0A1S3C7A8_CUCME</name>
<proteinExistence type="predicted"/>
<dbReference type="Gene3D" id="3.90.1300.10">
    <property type="entry name" value="Amidase signature (AS) domain"/>
    <property type="match status" value="1"/>
</dbReference>
<dbReference type="KEGG" id="cmo:107990287"/>
<gene>
    <name evidence="4" type="primary">LOC107990287</name>
</gene>
<evidence type="ECO:0000256" key="1">
    <source>
        <dbReference type="SAM" id="SignalP"/>
    </source>
</evidence>
<organism evidence="3 4">
    <name type="scientific">Cucumis melo</name>
    <name type="common">Muskmelon</name>
    <dbReference type="NCBI Taxonomy" id="3656"/>
    <lineage>
        <taxon>Eukaryota</taxon>
        <taxon>Viridiplantae</taxon>
        <taxon>Streptophyta</taxon>
        <taxon>Embryophyta</taxon>
        <taxon>Tracheophyta</taxon>
        <taxon>Spermatophyta</taxon>
        <taxon>Magnoliopsida</taxon>
        <taxon>eudicotyledons</taxon>
        <taxon>Gunneridae</taxon>
        <taxon>Pentapetalae</taxon>
        <taxon>rosids</taxon>
        <taxon>fabids</taxon>
        <taxon>Cucurbitales</taxon>
        <taxon>Cucurbitaceae</taxon>
        <taxon>Benincaseae</taxon>
        <taxon>Cucumis</taxon>
    </lineage>
</organism>
<dbReference type="GeneID" id="107990287"/>
<protein>
    <submittedName>
        <fullName evidence="4">Probable amidase At4g34880 isoform X1</fullName>
    </submittedName>
</protein>